<feature type="non-terminal residue" evidence="7">
    <location>
        <position position="1"/>
    </location>
</feature>
<organism evidence="7">
    <name type="scientific">marine metagenome</name>
    <dbReference type="NCBI Taxonomy" id="408172"/>
    <lineage>
        <taxon>unclassified sequences</taxon>
        <taxon>metagenomes</taxon>
        <taxon>ecological metagenomes</taxon>
    </lineage>
</organism>
<dbReference type="GO" id="GO:0046872">
    <property type="term" value="F:metal ion binding"/>
    <property type="evidence" value="ECO:0007669"/>
    <property type="project" value="UniProtKB-KW"/>
</dbReference>
<dbReference type="Gene3D" id="3.30.70.20">
    <property type="match status" value="1"/>
</dbReference>
<evidence type="ECO:0000256" key="4">
    <source>
        <dbReference type="ARBA" id="ARBA00023004"/>
    </source>
</evidence>
<evidence type="ECO:0000256" key="5">
    <source>
        <dbReference type="ARBA" id="ARBA00023014"/>
    </source>
</evidence>
<keyword evidence="4" id="KW-0408">Iron</keyword>
<dbReference type="PANTHER" id="PTHR36923:SF3">
    <property type="entry name" value="FERREDOXIN"/>
    <property type="match status" value="1"/>
</dbReference>
<evidence type="ECO:0000313" key="7">
    <source>
        <dbReference type="EMBL" id="SVA70335.1"/>
    </source>
</evidence>
<dbReference type="InterPro" id="IPR051269">
    <property type="entry name" value="Fe-S_cluster_ET"/>
</dbReference>
<keyword evidence="1" id="KW-0813">Transport</keyword>
<gene>
    <name evidence="7" type="ORF">METZ01_LOCUS123189</name>
</gene>
<evidence type="ECO:0000256" key="2">
    <source>
        <dbReference type="ARBA" id="ARBA00022723"/>
    </source>
</evidence>
<protein>
    <recommendedName>
        <fullName evidence="6">4Fe-4S ferredoxin-type domain-containing protein</fullName>
    </recommendedName>
</protein>
<keyword evidence="3" id="KW-0249">Electron transport</keyword>
<reference evidence="7" key="1">
    <citation type="submission" date="2018-05" db="EMBL/GenBank/DDBJ databases">
        <authorList>
            <person name="Lanie J.A."/>
            <person name="Ng W.-L."/>
            <person name="Kazmierczak K.M."/>
            <person name="Andrzejewski T.M."/>
            <person name="Davidsen T.M."/>
            <person name="Wayne K.J."/>
            <person name="Tettelin H."/>
            <person name="Glass J.I."/>
            <person name="Rusch D."/>
            <person name="Podicherti R."/>
            <person name="Tsui H.-C.T."/>
            <person name="Winkler M.E."/>
        </authorList>
    </citation>
    <scope>NUCLEOTIDE SEQUENCE</scope>
</reference>
<dbReference type="PROSITE" id="PS51379">
    <property type="entry name" value="4FE4S_FER_2"/>
    <property type="match status" value="1"/>
</dbReference>
<dbReference type="PANTHER" id="PTHR36923">
    <property type="entry name" value="FERREDOXIN"/>
    <property type="match status" value="1"/>
</dbReference>
<evidence type="ECO:0000256" key="1">
    <source>
        <dbReference type="ARBA" id="ARBA00022448"/>
    </source>
</evidence>
<evidence type="ECO:0000256" key="3">
    <source>
        <dbReference type="ARBA" id="ARBA00022982"/>
    </source>
</evidence>
<dbReference type="GO" id="GO:0051536">
    <property type="term" value="F:iron-sulfur cluster binding"/>
    <property type="evidence" value="ECO:0007669"/>
    <property type="project" value="UniProtKB-KW"/>
</dbReference>
<accession>A0A381Y056</accession>
<keyword evidence="5" id="KW-0411">Iron-sulfur</keyword>
<sequence>VQVIVDRSRCTGHGRCYVLSPEVFEPDDDGYCTTELAEVPSDLLEQAQRGAANCPEEAITVDDGANGNA</sequence>
<proteinExistence type="predicted"/>
<keyword evidence="2" id="KW-0479">Metal-binding</keyword>
<dbReference type="InterPro" id="IPR017896">
    <property type="entry name" value="4Fe4S_Fe-S-bd"/>
</dbReference>
<name>A0A381Y056_9ZZZZ</name>
<dbReference type="Pfam" id="PF13459">
    <property type="entry name" value="Fer4_15"/>
    <property type="match status" value="1"/>
</dbReference>
<feature type="domain" description="4Fe-4S ferredoxin-type" evidence="6">
    <location>
        <begin position="1"/>
        <end position="29"/>
    </location>
</feature>
<dbReference type="EMBL" id="UINC01016998">
    <property type="protein sequence ID" value="SVA70335.1"/>
    <property type="molecule type" value="Genomic_DNA"/>
</dbReference>
<evidence type="ECO:0000259" key="6">
    <source>
        <dbReference type="PROSITE" id="PS51379"/>
    </source>
</evidence>
<dbReference type="AlphaFoldDB" id="A0A381Y056"/>
<dbReference type="SUPFAM" id="SSF54862">
    <property type="entry name" value="4Fe-4S ferredoxins"/>
    <property type="match status" value="1"/>
</dbReference>